<gene>
    <name evidence="4" type="ORF">C438_18865</name>
</gene>
<dbReference type="InterPro" id="IPR014048">
    <property type="entry name" value="MethylDNA_cys_MeTrfase_DNA-bd"/>
</dbReference>
<feature type="region of interest" description="Disordered" evidence="2">
    <location>
        <begin position="1"/>
        <end position="41"/>
    </location>
</feature>
<evidence type="ECO:0000313" key="5">
    <source>
        <dbReference type="Proteomes" id="UP000011553"/>
    </source>
</evidence>
<reference evidence="4 5" key="1">
    <citation type="journal article" date="2014" name="PLoS Genet.">
        <title>Phylogenetically driven sequencing of extremely halophilic archaea reveals strategies for static and dynamic osmo-response.</title>
        <authorList>
            <person name="Becker E.A."/>
            <person name="Seitzer P.M."/>
            <person name="Tritt A."/>
            <person name="Larsen D."/>
            <person name="Krusor M."/>
            <person name="Yao A.I."/>
            <person name="Wu D."/>
            <person name="Madern D."/>
            <person name="Eisen J.A."/>
            <person name="Darling A.E."/>
            <person name="Facciotti M.T."/>
        </authorList>
    </citation>
    <scope>NUCLEOTIDE SEQUENCE [LARGE SCALE GENOMIC DNA]</scope>
    <source>
        <strain evidence="4 5">ATCC 35960</strain>
    </source>
</reference>
<evidence type="ECO:0000313" key="4">
    <source>
        <dbReference type="EMBL" id="EMA00544.1"/>
    </source>
</evidence>
<evidence type="ECO:0000259" key="3">
    <source>
        <dbReference type="Pfam" id="PF01035"/>
    </source>
</evidence>
<comment type="caution">
    <text evidence="4">The sequence shown here is derived from an EMBL/GenBank/DDBJ whole genome shotgun (WGS) entry which is preliminary data.</text>
</comment>
<dbReference type="GO" id="GO:0008168">
    <property type="term" value="F:methyltransferase activity"/>
    <property type="evidence" value="ECO:0007669"/>
    <property type="project" value="UniProtKB-KW"/>
</dbReference>
<proteinExistence type="predicted"/>
<sequence>MFAFAGERARPANSNRTRSADPHAVAGRVKRPATGAERMPVSGIYARESSTLGRPVQVGVVSGKVIDVSFPDSLPADAESDHEHLDAVLAAIDRGETDLSSVPIGLTVPTDQRSVLESLRNVPRGDTVDVALLVRMAGLDPEDDDSERVVREALAANPVPVVVPDHRVKDGPSAAPDDVVEALRKSEGI</sequence>
<dbReference type="Pfam" id="PF01035">
    <property type="entry name" value="DNA_binding_1"/>
    <property type="match status" value="1"/>
</dbReference>
<name>M0IXP7_9EURY</name>
<dbReference type="SUPFAM" id="SSF46767">
    <property type="entry name" value="Methylated DNA-protein cysteine methyltransferase, C-terminal domain"/>
    <property type="match status" value="1"/>
</dbReference>
<dbReference type="GO" id="GO:0032259">
    <property type="term" value="P:methylation"/>
    <property type="evidence" value="ECO:0007669"/>
    <property type="project" value="UniProtKB-KW"/>
</dbReference>
<feature type="domain" description="Methylated-DNA-[protein]-cysteine S-methyltransferase DNA binding" evidence="3">
    <location>
        <begin position="112"/>
        <end position="168"/>
    </location>
</feature>
<dbReference type="GO" id="GO:0006281">
    <property type="term" value="P:DNA repair"/>
    <property type="evidence" value="ECO:0007669"/>
    <property type="project" value="InterPro"/>
</dbReference>
<dbReference type="Gene3D" id="1.10.10.10">
    <property type="entry name" value="Winged helix-like DNA-binding domain superfamily/Winged helix DNA-binding domain"/>
    <property type="match status" value="1"/>
</dbReference>
<evidence type="ECO:0000256" key="2">
    <source>
        <dbReference type="SAM" id="MobiDB-lite"/>
    </source>
</evidence>
<dbReference type="InterPro" id="IPR036388">
    <property type="entry name" value="WH-like_DNA-bd_sf"/>
</dbReference>
<keyword evidence="5" id="KW-1185">Reference proteome</keyword>
<dbReference type="InterPro" id="IPR036217">
    <property type="entry name" value="MethylDNA_cys_MeTrfase_DNAb"/>
</dbReference>
<keyword evidence="4" id="KW-0808">Transferase</keyword>
<dbReference type="EMBL" id="AOLP01000019">
    <property type="protein sequence ID" value="EMA00544.1"/>
    <property type="molecule type" value="Genomic_DNA"/>
</dbReference>
<accession>M0IXP7</accession>
<dbReference type="Proteomes" id="UP000011553">
    <property type="component" value="Unassembled WGS sequence"/>
</dbReference>
<evidence type="ECO:0000256" key="1">
    <source>
        <dbReference type="ARBA" id="ARBA00022763"/>
    </source>
</evidence>
<protein>
    <submittedName>
        <fullName evidence="4">Methylated-DNA--protein-cysteine methyltransferase</fullName>
    </submittedName>
</protein>
<dbReference type="PATRIC" id="fig|662478.6.peg.3730"/>
<dbReference type="AlphaFoldDB" id="M0IXP7"/>
<keyword evidence="4" id="KW-0489">Methyltransferase</keyword>
<keyword evidence="1" id="KW-0227">DNA damage</keyword>
<organism evidence="4 5">
    <name type="scientific">Haloferax denitrificans ATCC 35960</name>
    <dbReference type="NCBI Taxonomy" id="662478"/>
    <lineage>
        <taxon>Archaea</taxon>
        <taxon>Methanobacteriati</taxon>
        <taxon>Methanobacteriota</taxon>
        <taxon>Stenosarchaea group</taxon>
        <taxon>Halobacteria</taxon>
        <taxon>Halobacteriales</taxon>
        <taxon>Haloferacaceae</taxon>
        <taxon>Haloferax</taxon>
    </lineage>
</organism>